<evidence type="ECO:0000313" key="2">
    <source>
        <dbReference type="EMBL" id="MBE5039521.1"/>
    </source>
</evidence>
<proteinExistence type="predicted"/>
<dbReference type="EMBL" id="JADCKB010000005">
    <property type="protein sequence ID" value="MBE5039521.1"/>
    <property type="molecule type" value="Genomic_DNA"/>
</dbReference>
<accession>A0A9D5R7R6</accession>
<evidence type="ECO:0000313" key="3">
    <source>
        <dbReference type="Proteomes" id="UP000806542"/>
    </source>
</evidence>
<gene>
    <name evidence="2" type="ORF">INF28_03465</name>
</gene>
<protein>
    <submittedName>
        <fullName evidence="2">FAD-binding oxidoreductase</fullName>
    </submittedName>
</protein>
<dbReference type="Gene3D" id="3.30.9.10">
    <property type="entry name" value="D-Amino Acid Oxidase, subunit A, domain 2"/>
    <property type="match status" value="1"/>
</dbReference>
<keyword evidence="3" id="KW-1185">Reference proteome</keyword>
<dbReference type="AlphaFoldDB" id="A0A9D5R7R6"/>
<organism evidence="2 3">
    <name type="scientific">Ructibacterium gallinarum</name>
    <dbReference type="NCBI Taxonomy" id="2779355"/>
    <lineage>
        <taxon>Bacteria</taxon>
        <taxon>Bacillati</taxon>
        <taxon>Bacillota</taxon>
        <taxon>Clostridia</taxon>
        <taxon>Eubacteriales</taxon>
        <taxon>Oscillospiraceae</taxon>
        <taxon>Ructibacterium</taxon>
    </lineage>
</organism>
<name>A0A9D5R7R6_9FIRM</name>
<dbReference type="InterPro" id="IPR036188">
    <property type="entry name" value="FAD/NAD-bd_sf"/>
</dbReference>
<dbReference type="Pfam" id="PF01266">
    <property type="entry name" value="DAO"/>
    <property type="match status" value="1"/>
</dbReference>
<feature type="domain" description="FAD dependent oxidoreductase" evidence="1">
    <location>
        <begin position="72"/>
        <end position="389"/>
    </location>
</feature>
<dbReference type="PANTHER" id="PTHR13847">
    <property type="entry name" value="SARCOSINE DEHYDROGENASE-RELATED"/>
    <property type="match status" value="1"/>
</dbReference>
<comment type="caution">
    <text evidence="2">The sequence shown here is derived from an EMBL/GenBank/DDBJ whole genome shotgun (WGS) entry which is preliminary data.</text>
</comment>
<dbReference type="SUPFAM" id="SSF51905">
    <property type="entry name" value="FAD/NAD(P)-binding domain"/>
    <property type="match status" value="1"/>
</dbReference>
<dbReference type="GO" id="GO:0005737">
    <property type="term" value="C:cytoplasm"/>
    <property type="evidence" value="ECO:0007669"/>
    <property type="project" value="TreeGrafter"/>
</dbReference>
<dbReference type="Gene3D" id="3.50.50.60">
    <property type="entry name" value="FAD/NAD(P)-binding domain"/>
    <property type="match status" value="1"/>
</dbReference>
<dbReference type="Proteomes" id="UP000806542">
    <property type="component" value="Unassembled WGS sequence"/>
</dbReference>
<dbReference type="PANTHER" id="PTHR13847:SF274">
    <property type="entry name" value="RIESKE 2FE-2S IRON-SULFUR PROTEIN YHFW-RELATED"/>
    <property type="match status" value="1"/>
</dbReference>
<sequence length="436" mass="48547">MKAVSVDLILTDNIALSSNAKMGKNGSLFFVDIFYCRRFILTVRGESMEQLIWKDRKKLPDFPAAEGEYKTDVLIIGGGICGILCAYFLSWAGVDYMLAEAGKIGQGISGLSSGMITVQHGLIYDKMLKELGREKAQLYYRANQQALERYISLCRNLDCGFEQKTGYVYSRTDRSAIEKEVRAVRILGGTAEFSERHSLPFGIAGAVKTLGQVQLDPERLIGCLAPGLNIYEHTRIEKIEKGQAFFKKGKITAEKVIAAVHAPEFTGWAGRMKLYRRQVDSVVLDSCAPMDGIYCDAARAGLAMRNCGSGILVSGNGRGGKTQFLSAVSECWPQAKVLQYWSGQEYMSFDGIPCVGPCRGRHGKLYVAYGWNRWGMTNAMAAAMLLRDLVLERENEYADLYLPQRSIGKRQLVVHGWSALSHWFLPGSKNHFQKKH</sequence>
<reference evidence="2" key="1">
    <citation type="submission" date="2020-10" db="EMBL/GenBank/DDBJ databases">
        <title>ChiBAC.</title>
        <authorList>
            <person name="Zenner C."/>
            <person name="Hitch T.C.A."/>
            <person name="Clavel T."/>
        </authorList>
    </citation>
    <scope>NUCLEOTIDE SEQUENCE</scope>
    <source>
        <strain evidence="2">DSM 107454</strain>
    </source>
</reference>
<evidence type="ECO:0000259" key="1">
    <source>
        <dbReference type="Pfam" id="PF01266"/>
    </source>
</evidence>
<dbReference type="InterPro" id="IPR006076">
    <property type="entry name" value="FAD-dep_OxRdtase"/>
</dbReference>